<protein>
    <submittedName>
        <fullName evidence="1">Uncharacterized protein</fullName>
    </submittedName>
</protein>
<reference evidence="1 2" key="1">
    <citation type="submission" date="2021-03" db="EMBL/GenBank/DDBJ databases">
        <title>Sequencing the genomes of 1000 actinobacteria strains.</title>
        <authorList>
            <person name="Klenk H.-P."/>
        </authorList>
    </citation>
    <scope>NUCLEOTIDE SEQUENCE [LARGE SCALE GENOMIC DNA]</scope>
    <source>
        <strain evidence="1 2">DSM 18824</strain>
    </source>
</reference>
<proteinExistence type="predicted"/>
<name>A0ABS4UH59_9ACTN</name>
<evidence type="ECO:0000313" key="2">
    <source>
        <dbReference type="Proteomes" id="UP000755585"/>
    </source>
</evidence>
<organism evidence="1 2">
    <name type="scientific">Kribbella aluminosa</name>
    <dbReference type="NCBI Taxonomy" id="416017"/>
    <lineage>
        <taxon>Bacteria</taxon>
        <taxon>Bacillati</taxon>
        <taxon>Actinomycetota</taxon>
        <taxon>Actinomycetes</taxon>
        <taxon>Propionibacteriales</taxon>
        <taxon>Kribbellaceae</taxon>
        <taxon>Kribbella</taxon>
    </lineage>
</organism>
<comment type="caution">
    <text evidence="1">The sequence shown here is derived from an EMBL/GenBank/DDBJ whole genome shotgun (WGS) entry which is preliminary data.</text>
</comment>
<accession>A0ABS4UH59</accession>
<gene>
    <name evidence="1" type="ORF">JOF29_002054</name>
</gene>
<evidence type="ECO:0000313" key="1">
    <source>
        <dbReference type="EMBL" id="MBP2350971.1"/>
    </source>
</evidence>
<dbReference type="Proteomes" id="UP000755585">
    <property type="component" value="Unassembled WGS sequence"/>
</dbReference>
<sequence length="78" mass="8082">MPSFAATRSSTSSLVVSAKASAFTKLHERPSSAASAAVSAVRYHPAVAVRRAVAAFSKQTPMPSIPYRARPAIVVASP</sequence>
<dbReference type="EMBL" id="JAGINT010000001">
    <property type="protein sequence ID" value="MBP2350971.1"/>
    <property type="molecule type" value="Genomic_DNA"/>
</dbReference>
<keyword evidence="2" id="KW-1185">Reference proteome</keyword>